<accession>A0A0F7L7A1</accession>
<protein>
    <submittedName>
        <fullName evidence="1">Putative tail tubular protein B</fullName>
    </submittedName>
</protein>
<dbReference type="InterPro" id="IPR058003">
    <property type="entry name" value="Phage_gp12"/>
</dbReference>
<reference evidence="1" key="2">
    <citation type="submission" date="2015-03" db="EMBL/GenBank/DDBJ databases">
        <authorList>
            <person name="Chow C.-E.T."/>
            <person name="Winget D.M."/>
            <person name="White R.A.III."/>
            <person name="Hallam S.J."/>
            <person name="Suttle C.A."/>
        </authorList>
    </citation>
    <scope>NUCLEOTIDE SEQUENCE</scope>
    <source>
        <strain evidence="1">Oxic1_4</strain>
    </source>
</reference>
<dbReference type="EMBL" id="KR029599">
    <property type="protein sequence ID" value="AKH47840.1"/>
    <property type="molecule type" value="Genomic_DNA"/>
</dbReference>
<dbReference type="Pfam" id="PF25675">
    <property type="entry name" value="Phage_nozzle"/>
    <property type="match status" value="2"/>
</dbReference>
<reference evidence="1" key="1">
    <citation type="journal article" date="2015" name="Front. Microbiol.">
        <title>Combining genomic sequencing methods to explore viral diversity and reveal potential virus-host interactions.</title>
        <authorList>
            <person name="Chow C.E."/>
            <person name="Winget D.M."/>
            <person name="White R.A.III."/>
            <person name="Hallam S.J."/>
            <person name="Suttle C.A."/>
        </authorList>
    </citation>
    <scope>NUCLEOTIDE SEQUENCE</scope>
    <source>
        <strain evidence="1">Oxic1_4</strain>
    </source>
</reference>
<proteinExistence type="predicted"/>
<name>A0A0F7L7A1_9VIRU</name>
<organism evidence="1">
    <name type="scientific">uncultured marine virus</name>
    <dbReference type="NCBI Taxonomy" id="186617"/>
    <lineage>
        <taxon>Viruses</taxon>
        <taxon>environmental samples</taxon>
    </lineage>
</organism>
<sequence>MANITTTVPNLIQGVSQQSPTVRLAGQCEEQINGLSTVTKGLTKRPPARLIDNLGAVALEGDFLHFINRSETERYVVTIEHRTTGDGSGVIRVFNLETGVEASVEGDTGGYQVSSDYLKLATANKSHELLKALTIGDSTFLLNTDVTVGKTTEKSEVLDSSRALVFVKQGDFGKKYGLKFRNKGTFSGGGARFSVVWKENQIGNQFNSYYYEIESISISNGGTGYEEDDEPTLEFPTGVDWDVRPEFNITVASSGVVTNIQLLHHGRTVTYKGTQSFSPTVEASPAYDEVFVTSKKAQNTTYEFADTSVISKGLTLALKNSTATLDSYVESVTTGSQVDADVAAAYTSKDKDGAILINRNDGQDFFLEAFDGLAGSGLGLVHKEVDALSDLPVRGPDGFRVAVRGSADANEDDYYLRFETNDGQSFGEGGWVEDVGADLDIALDPDTLPLQLVNTGPNTFTLNKTGWAKRKAGDDETNPFPSFVGKKLNNFVFFKNRLGFIYEDSVVLSEAGELFNFFRTTVRTLLDTAPIDVTSATANVTNLRSSVAFQENLLLFADRGQFVLKGDPLTNETITLEAVTNYDVNTSEDPLAVGSYVYFPFKRGNFLGMQEYSLNATTDVYDSDDITTQVPGYINNGNILVTSGSTSTDLIALSSGGDTIYVYKYFFNGREKVVSSWSKFKMPFNVLSLEFINSSLFVVGDKDGDTLLTEMKCEELRLEDDTLDGFTIHLDMLKKKTFVGDPTTTPTDTLIDLGFTPGPDDVVEVYDSHGNRVTVNFVNGTQASIQSYNRTCFSGVRYNLEYTFSEPVFKQGNPPVSSGLARMILRNGTLFFTDAVDFQVEVTPLARDKRIFTYSPNVINITSTDTLLSQDGKLRFSIFTQAKDSLIKIVNSSAFASNFQACEFEANVHTRSTRI</sequence>
<evidence type="ECO:0000313" key="1">
    <source>
        <dbReference type="EMBL" id="AKH47840.1"/>
    </source>
</evidence>